<sequence>MSLTANMYPEMENRVKAYLMETIVKDCKVKECDVSSDFIDFLLDLVLLNPEYDFVREDTCQTDLSSIVSAVTTKLTDQTRPSLVVLKLQLYFKKHYVSRDEAILKHRKCLYTKTAPLLREICNATLQKSTEQDAEKLYQKMVIFIVLLSGLGNPSVPGVLREASAALHSVYRISEVNHFVTLPLERKEGQLTELMLIVAGIRLFNRDLQRGGEGIDDLPSVLQEAIAKTQSSTMHVLEKIMNKVYNFTAAIDRTICASLEREDVCSNDPNPPHWPPEITSDHVEWAVQMLAAGRQQEVYIRKLLDDIERCDCNVKGLMEKLQARLLQLHGAIHCRTAIPTVEIYPQFIDLANTWMQLQDEVVVLSSINTFLWELQSMTINVMATFQDSFSTTNEYNVNSEFYSTSIPSTMRCSELVACRIHRNQVQIILPDETGECQVFYPNITKDFDQIHVEYLGFCAWSLAEGMGALIPGNPNIGVLKWNGKYFAFSSREAASKFGVDPERFVNGTVEFVYNHPEYVNLLQMHDEIKPAKVQTMSETNSDPKVLHDQEVQTVLHPLESNIVKDYTFSTWEYRRRALQLASICQRATHSTQTYKSHFRSSVYTHAAPPRDREVQTMRDNYANTTRLKNFIYGLRGKRGDQQHVVQFEDA</sequence>
<name>A0ABM3FUY9_NEOLC</name>
<dbReference type="InterPro" id="IPR021897">
    <property type="entry name" value="FAP206"/>
</dbReference>
<evidence type="ECO:0000256" key="3">
    <source>
        <dbReference type="ARBA" id="ARBA00021602"/>
    </source>
</evidence>
<accession>A0ABM3FUY9</accession>
<keyword evidence="6" id="KW-0969">Cilium</keyword>
<dbReference type="Pfam" id="PF12018">
    <property type="entry name" value="FAP206"/>
    <property type="match status" value="1"/>
</dbReference>
<keyword evidence="7" id="KW-0206">Cytoskeleton</keyword>
<evidence type="ECO:0000256" key="2">
    <source>
        <dbReference type="ARBA" id="ARBA00010500"/>
    </source>
</evidence>
<comment type="similarity">
    <text evidence="2">Belongs to the CFAP206 family.</text>
</comment>
<evidence type="ECO:0000313" key="11">
    <source>
        <dbReference type="RefSeq" id="XP_046591839.1"/>
    </source>
</evidence>
<proteinExistence type="inferred from homology"/>
<organism evidence="10 11">
    <name type="scientific">Neodiprion lecontei</name>
    <name type="common">Redheaded pine sawfly</name>
    <dbReference type="NCBI Taxonomy" id="441921"/>
    <lineage>
        <taxon>Eukaryota</taxon>
        <taxon>Metazoa</taxon>
        <taxon>Ecdysozoa</taxon>
        <taxon>Arthropoda</taxon>
        <taxon>Hexapoda</taxon>
        <taxon>Insecta</taxon>
        <taxon>Pterygota</taxon>
        <taxon>Neoptera</taxon>
        <taxon>Endopterygota</taxon>
        <taxon>Hymenoptera</taxon>
        <taxon>Tenthredinoidea</taxon>
        <taxon>Diprionidae</taxon>
        <taxon>Diprioninae</taxon>
        <taxon>Neodiprion</taxon>
    </lineage>
</organism>
<evidence type="ECO:0000256" key="7">
    <source>
        <dbReference type="ARBA" id="ARBA00023212"/>
    </source>
</evidence>
<dbReference type="RefSeq" id="XP_046591839.1">
    <property type="nucleotide sequence ID" value="XM_046735883.1"/>
</dbReference>
<keyword evidence="5" id="KW-0970">Cilium biogenesis/degradation</keyword>
<dbReference type="PANTHER" id="PTHR21442:SF0">
    <property type="entry name" value="CILIA- AND FLAGELLA-ASSOCIATED PROTEIN 206"/>
    <property type="match status" value="1"/>
</dbReference>
<comment type="subcellular location">
    <subcellularLocation>
        <location evidence="1">Cytoplasm</location>
        <location evidence="1">Cytoskeleton</location>
        <location evidence="1">Cilium axoneme</location>
    </subcellularLocation>
</comment>
<gene>
    <name evidence="11" type="primary">LOC107223721</name>
</gene>
<evidence type="ECO:0000256" key="9">
    <source>
        <dbReference type="ARBA" id="ARBA00045321"/>
    </source>
</evidence>
<evidence type="ECO:0000256" key="4">
    <source>
        <dbReference type="ARBA" id="ARBA00022490"/>
    </source>
</evidence>
<reference evidence="11" key="1">
    <citation type="submission" date="2025-08" db="UniProtKB">
        <authorList>
            <consortium name="RefSeq"/>
        </authorList>
    </citation>
    <scope>IDENTIFICATION</scope>
    <source>
        <tissue evidence="11">Thorax and Abdomen</tissue>
    </source>
</reference>
<evidence type="ECO:0000256" key="8">
    <source>
        <dbReference type="ARBA" id="ARBA00023273"/>
    </source>
</evidence>
<keyword evidence="10" id="KW-1185">Reference proteome</keyword>
<evidence type="ECO:0000256" key="1">
    <source>
        <dbReference type="ARBA" id="ARBA00004430"/>
    </source>
</evidence>
<dbReference type="GeneID" id="107223721"/>
<comment type="function">
    <text evidence="9">Essential for sperm motility and is involved in the regulation of the beating frequency of motile cilia on the epithelial cells of the respiratory tract. Required for the establishment of radial spokes in sperm flagella.</text>
</comment>
<evidence type="ECO:0000256" key="5">
    <source>
        <dbReference type="ARBA" id="ARBA00022794"/>
    </source>
</evidence>
<keyword evidence="8" id="KW-0966">Cell projection</keyword>
<dbReference type="PANTHER" id="PTHR21442">
    <property type="entry name" value="CILIA- AND FLAGELLA-ASSOCIATED PROTEIN 206"/>
    <property type="match status" value="1"/>
</dbReference>
<keyword evidence="4" id="KW-0963">Cytoplasm</keyword>
<dbReference type="Proteomes" id="UP000829291">
    <property type="component" value="Chromosome 3"/>
</dbReference>
<protein>
    <recommendedName>
        <fullName evidence="3">Cilia- and flagella-associated protein 206</fullName>
    </recommendedName>
</protein>
<evidence type="ECO:0000313" key="10">
    <source>
        <dbReference type="Proteomes" id="UP000829291"/>
    </source>
</evidence>
<evidence type="ECO:0000256" key="6">
    <source>
        <dbReference type="ARBA" id="ARBA00023069"/>
    </source>
</evidence>